<evidence type="ECO:0000256" key="2">
    <source>
        <dbReference type="ARBA" id="ARBA00022679"/>
    </source>
</evidence>
<dbReference type="Gene3D" id="3.40.50.150">
    <property type="entry name" value="Vaccinia Virus protein VP39"/>
    <property type="match status" value="1"/>
</dbReference>
<gene>
    <name evidence="4" type="ordered locus">Desmer_0558</name>
</gene>
<proteinExistence type="predicted"/>
<keyword evidence="4" id="KW-0830">Ubiquinone</keyword>
<keyword evidence="2" id="KW-0808">Transferase</keyword>
<reference evidence="4 5" key="1">
    <citation type="journal article" date="2012" name="J. Bacteriol.">
        <title>Complete genome sequences of Desulfosporosinus orientis DSM765T, Desulfosporosinus youngiae DSM17734T, Desulfosporosinus meridiei DSM13257T, and Desulfosporosinus acidiphilus DSM22704T.</title>
        <authorList>
            <person name="Pester M."/>
            <person name="Brambilla E."/>
            <person name="Alazard D."/>
            <person name="Rattei T."/>
            <person name="Weinmaier T."/>
            <person name="Han J."/>
            <person name="Lucas S."/>
            <person name="Lapidus A."/>
            <person name="Cheng J.F."/>
            <person name="Goodwin L."/>
            <person name="Pitluck S."/>
            <person name="Peters L."/>
            <person name="Ovchinnikova G."/>
            <person name="Teshima H."/>
            <person name="Detter J.C."/>
            <person name="Han C.S."/>
            <person name="Tapia R."/>
            <person name="Land M.L."/>
            <person name="Hauser L."/>
            <person name="Kyrpides N.C."/>
            <person name="Ivanova N.N."/>
            <person name="Pagani I."/>
            <person name="Huntmann M."/>
            <person name="Wei C.L."/>
            <person name="Davenport K.W."/>
            <person name="Daligault H."/>
            <person name="Chain P.S."/>
            <person name="Chen A."/>
            <person name="Mavromatis K."/>
            <person name="Markowitz V."/>
            <person name="Szeto E."/>
            <person name="Mikhailova N."/>
            <person name="Pati A."/>
            <person name="Wagner M."/>
            <person name="Woyke T."/>
            <person name="Ollivier B."/>
            <person name="Klenk H.P."/>
            <person name="Spring S."/>
            <person name="Loy A."/>
        </authorList>
    </citation>
    <scope>NUCLEOTIDE SEQUENCE [LARGE SCALE GENOMIC DNA]</scope>
    <source>
        <strain evidence="5">ATCC BAA-275 / DSM 13257 / NCIMB 13706 / S10</strain>
    </source>
</reference>
<dbReference type="Pfam" id="PF13847">
    <property type="entry name" value="Methyltransf_31"/>
    <property type="match status" value="1"/>
</dbReference>
<dbReference type="SUPFAM" id="SSF53335">
    <property type="entry name" value="S-adenosyl-L-methionine-dependent methyltransferases"/>
    <property type="match status" value="1"/>
</dbReference>
<protein>
    <submittedName>
        <fullName evidence="4">Methylase involved in ubiquinone/menaquinone biosynthesis</fullName>
    </submittedName>
</protein>
<evidence type="ECO:0000256" key="1">
    <source>
        <dbReference type="ARBA" id="ARBA00022603"/>
    </source>
</evidence>
<organism evidence="4 5">
    <name type="scientific">Desulfosporosinus meridiei (strain ATCC BAA-275 / DSM 13257 / KCTC 12902 / NCIMB 13706 / S10)</name>
    <dbReference type="NCBI Taxonomy" id="768704"/>
    <lineage>
        <taxon>Bacteria</taxon>
        <taxon>Bacillati</taxon>
        <taxon>Bacillota</taxon>
        <taxon>Clostridia</taxon>
        <taxon>Eubacteriales</taxon>
        <taxon>Desulfitobacteriaceae</taxon>
        <taxon>Desulfosporosinus</taxon>
    </lineage>
</organism>
<evidence type="ECO:0000313" key="4">
    <source>
        <dbReference type="EMBL" id="AFQ42598.1"/>
    </source>
</evidence>
<dbReference type="EMBL" id="CP003629">
    <property type="protein sequence ID" value="AFQ42598.1"/>
    <property type="molecule type" value="Genomic_DNA"/>
</dbReference>
<dbReference type="STRING" id="768704.Desmer_0558"/>
<dbReference type="InterPro" id="IPR051052">
    <property type="entry name" value="Diverse_substrate_MTase"/>
</dbReference>
<dbReference type="RefSeq" id="WP_014901520.1">
    <property type="nucleotide sequence ID" value="NC_018515.1"/>
</dbReference>
<dbReference type="HOGENOM" id="CLU_037990_4_0_9"/>
<dbReference type="InterPro" id="IPR025714">
    <property type="entry name" value="Methyltranfer_dom"/>
</dbReference>
<evidence type="ECO:0000313" key="5">
    <source>
        <dbReference type="Proteomes" id="UP000005262"/>
    </source>
</evidence>
<dbReference type="CDD" id="cd02440">
    <property type="entry name" value="AdoMet_MTases"/>
    <property type="match status" value="1"/>
</dbReference>
<evidence type="ECO:0000259" key="3">
    <source>
        <dbReference type="Pfam" id="PF13847"/>
    </source>
</evidence>
<dbReference type="InterPro" id="IPR029063">
    <property type="entry name" value="SAM-dependent_MTases_sf"/>
</dbReference>
<dbReference type="AlphaFoldDB" id="J7ITZ7"/>
<feature type="domain" description="Methyltransferase" evidence="3">
    <location>
        <begin position="48"/>
        <end position="170"/>
    </location>
</feature>
<sequence length="251" mass="29467">MDIQKRIENHWQGADHRYNDYIHGELNSFKKDAWIRLIEENRPPGQRLVVLDVGTGPGFFPILLSEMGHQVTAIDCTESMLDKARENAQIGGFEVSFHLQDSHQLDFDDNKFDMILCRNASWLLYDPPAAYRGWHRVLKPGGRLLIFDANWYLWLNDKKLREEYERDQEEAVQAGYRSSYNQDVKDEGVNIGKELFFSSRRRPQWDVPTLLDLGFGKIFINDDITESAFDEIEKIRYRTSPMFMIRAEKTK</sequence>
<keyword evidence="1 4" id="KW-0489">Methyltransferase</keyword>
<dbReference type="GO" id="GO:0032259">
    <property type="term" value="P:methylation"/>
    <property type="evidence" value="ECO:0007669"/>
    <property type="project" value="UniProtKB-KW"/>
</dbReference>
<reference evidence="5" key="2">
    <citation type="submission" date="2012-08" db="EMBL/GenBank/DDBJ databases">
        <title>Finished genome of Desulfosporosinus meridiei DSM 13257.</title>
        <authorList>
            <person name="Huntemann M."/>
            <person name="Wei C.-L."/>
            <person name="Han J."/>
            <person name="Detter J.C."/>
            <person name="Han C."/>
            <person name="Davenport K."/>
            <person name="Daligault H."/>
            <person name="Erkkila T."/>
            <person name="Gu W."/>
            <person name="Munk A.C.C."/>
            <person name="Teshima H."/>
            <person name="Xu Y."/>
            <person name="Chain P."/>
            <person name="Tapia R."/>
            <person name="Chen A."/>
            <person name="Krypides N."/>
            <person name="Mavromatis K."/>
            <person name="Markowitz V."/>
            <person name="Szeto E."/>
            <person name="Ivanova N."/>
            <person name="Mikhailova N."/>
            <person name="Ovchinnikova G."/>
            <person name="Pagani I."/>
            <person name="Pati A."/>
            <person name="Goodwin L."/>
            <person name="Peters L."/>
            <person name="Pitluck S."/>
            <person name="Woyke T."/>
            <person name="Pester M."/>
            <person name="Spring S."/>
            <person name="Ollivier B."/>
            <person name="Rattei T."/>
            <person name="Klenk H.-P."/>
            <person name="Wagner M."/>
            <person name="Loy A."/>
        </authorList>
    </citation>
    <scope>NUCLEOTIDE SEQUENCE [LARGE SCALE GENOMIC DNA]</scope>
    <source>
        <strain evidence="5">ATCC BAA-275 / DSM 13257 / NCIMB 13706 / S10</strain>
    </source>
</reference>
<dbReference type="PANTHER" id="PTHR44942">
    <property type="entry name" value="METHYLTRANSF_11 DOMAIN-CONTAINING PROTEIN"/>
    <property type="match status" value="1"/>
</dbReference>
<keyword evidence="5" id="KW-1185">Reference proteome</keyword>
<dbReference type="GO" id="GO:0008168">
    <property type="term" value="F:methyltransferase activity"/>
    <property type="evidence" value="ECO:0007669"/>
    <property type="project" value="UniProtKB-KW"/>
</dbReference>
<dbReference type="eggNOG" id="COG2226">
    <property type="taxonomic scope" value="Bacteria"/>
</dbReference>
<dbReference type="KEGG" id="dmi:Desmer_0558"/>
<dbReference type="OrthoDB" id="5522265at2"/>
<dbReference type="Proteomes" id="UP000005262">
    <property type="component" value="Chromosome"/>
</dbReference>
<name>J7ITZ7_DESMD</name>
<accession>J7ITZ7</accession>
<dbReference type="PANTHER" id="PTHR44942:SF4">
    <property type="entry name" value="METHYLTRANSFERASE TYPE 11 DOMAIN-CONTAINING PROTEIN"/>
    <property type="match status" value="1"/>
</dbReference>